<dbReference type="HOGENOM" id="CLU_044348_11_0_7"/>
<feature type="domain" description="Transposase zinc-ribbon" evidence="1">
    <location>
        <begin position="11"/>
        <end position="56"/>
    </location>
</feature>
<dbReference type="AlphaFoldDB" id="T2GAL1"/>
<evidence type="ECO:0000313" key="2">
    <source>
        <dbReference type="EMBL" id="AGW13214.1"/>
    </source>
</evidence>
<dbReference type="InterPro" id="IPR024442">
    <property type="entry name" value="Transposase_Zn_ribbon"/>
</dbReference>
<sequence>MNLNTYESLIKSEATARKWLLGFCWKNHQRFCPRCKFRTLYKLAEGRRRCGRCKYTFHDFSGRYINRGGLSPVDWLRLLKLLELEVTPPVMAGQLDMAEATVSKALATMRAAIIAGSLDAPACIEAGWATPWEDAPTPPVFGIVEHGGMAFVDLLPELAVESIIHFKSSFRLRTRALGGMVYTDRYRHYTALAACSPELTKGFFHHADRGLALDKASAFWRFARPRLVARQGISEKSFPLLMKELEFRFNHRNEDIFSLLAQRLCMFVPNREAAGA</sequence>
<reference evidence="2 3" key="1">
    <citation type="journal article" date="2013" name="J. Bacteriol.">
        <title>Roles of HynAB and Ech, the only two hydrogenases found in the model sulfate reducer Desulfovibrio gigas.</title>
        <authorList>
            <person name="Morais-Silva F.O."/>
            <person name="Santos C.I."/>
            <person name="Rodrigues R."/>
            <person name="Pereira I.A."/>
            <person name="Rodrigues-Pousada C."/>
        </authorList>
    </citation>
    <scope>NUCLEOTIDE SEQUENCE [LARGE SCALE GENOMIC DNA]</scope>
    <source>
        <strain evidence="3">ATCC 19364 / DSM 1382 / NCIMB 9332 / VKM B-1759</strain>
    </source>
</reference>
<dbReference type="eggNOG" id="COG3677">
    <property type="taxonomic scope" value="Bacteria"/>
</dbReference>
<reference evidence="3" key="2">
    <citation type="submission" date="2013-07" db="EMBL/GenBank/DDBJ databases">
        <authorList>
            <person name="Morais-Silva F.O."/>
            <person name="Rezende A.M."/>
            <person name="Pimentel C."/>
            <person name="Resende D.M."/>
            <person name="Santos C.I."/>
            <person name="Clemente C."/>
            <person name="de Oliveira L.M."/>
            <person name="da Silva S.M."/>
            <person name="Costa D.A."/>
            <person name="Varela-Raposo A."/>
            <person name="Horacio E.C.A."/>
            <person name="Matos M."/>
            <person name="Flores O."/>
            <person name="Ruiz J.C."/>
            <person name="Rodrigues-Pousada C."/>
        </authorList>
    </citation>
    <scope>NUCLEOTIDE SEQUENCE [LARGE SCALE GENOMIC DNA]</scope>
    <source>
        <strain evidence="3">ATCC 19364 / DSM 1382 / NCIMB 9332 / VKM B-1759</strain>
    </source>
</reference>
<organism evidence="2 3">
    <name type="scientific">Megalodesulfovibrio gigas (strain ATCC 19364 / DSM 1382 / NCIMB 9332 / VKM B-1759)</name>
    <name type="common">Desulfovibrio gigas</name>
    <dbReference type="NCBI Taxonomy" id="1121448"/>
    <lineage>
        <taxon>Bacteria</taxon>
        <taxon>Pseudomonadati</taxon>
        <taxon>Thermodesulfobacteriota</taxon>
        <taxon>Desulfovibrionia</taxon>
        <taxon>Desulfovibrionales</taxon>
        <taxon>Desulfovibrionaceae</taxon>
        <taxon>Megalodesulfovibrio</taxon>
    </lineage>
</organism>
<proteinExistence type="predicted"/>
<dbReference type="STRING" id="1121448.DGI_1368"/>
<gene>
    <name evidence="2" type="ORF">DGI_1368</name>
</gene>
<accession>T2GAL1</accession>
<evidence type="ECO:0000259" key="1">
    <source>
        <dbReference type="Pfam" id="PF12760"/>
    </source>
</evidence>
<name>T2GAL1_MEGG1</name>
<dbReference type="Proteomes" id="UP000016587">
    <property type="component" value="Chromosome"/>
</dbReference>
<protein>
    <submittedName>
        <fullName evidence="2">Putative transposase</fullName>
    </submittedName>
</protein>
<keyword evidence="3" id="KW-1185">Reference proteome</keyword>
<dbReference type="KEGG" id="dgg:DGI_1368"/>
<evidence type="ECO:0000313" key="3">
    <source>
        <dbReference type="Proteomes" id="UP000016587"/>
    </source>
</evidence>
<dbReference type="EMBL" id="CP006585">
    <property type="protein sequence ID" value="AGW13214.1"/>
    <property type="molecule type" value="Genomic_DNA"/>
</dbReference>
<dbReference type="PATRIC" id="fig|1121448.10.peg.1363"/>
<dbReference type="Pfam" id="PF12760">
    <property type="entry name" value="Zn_ribbon_IS1595"/>
    <property type="match status" value="1"/>
</dbReference>